<proteinExistence type="predicted"/>
<keyword evidence="3" id="KW-1185">Reference proteome</keyword>
<evidence type="ECO:0000313" key="3">
    <source>
        <dbReference type="Proteomes" id="UP001433268"/>
    </source>
</evidence>
<evidence type="ECO:0000313" key="2">
    <source>
        <dbReference type="EMBL" id="KAK8065965.1"/>
    </source>
</evidence>
<protein>
    <recommendedName>
        <fullName evidence="4">Phosphoglycerate mutase</fullName>
    </recommendedName>
</protein>
<dbReference type="Gene3D" id="3.40.50.1240">
    <property type="entry name" value="Phosphoglycerate mutase-like"/>
    <property type="match status" value="1"/>
</dbReference>
<dbReference type="SUPFAM" id="SSF53254">
    <property type="entry name" value="Phosphoglycerate mutase-like"/>
    <property type="match status" value="1"/>
</dbReference>
<dbReference type="GeneID" id="92050086"/>
<accession>A0ABR1V437</accession>
<gene>
    <name evidence="2" type="ORF">PG997_012712</name>
</gene>
<organism evidence="2 3">
    <name type="scientific">Apiospora hydei</name>
    <dbReference type="NCBI Taxonomy" id="1337664"/>
    <lineage>
        <taxon>Eukaryota</taxon>
        <taxon>Fungi</taxon>
        <taxon>Dikarya</taxon>
        <taxon>Ascomycota</taxon>
        <taxon>Pezizomycotina</taxon>
        <taxon>Sordariomycetes</taxon>
        <taxon>Xylariomycetidae</taxon>
        <taxon>Amphisphaeriales</taxon>
        <taxon>Apiosporaceae</taxon>
        <taxon>Apiospora</taxon>
    </lineage>
</organism>
<dbReference type="EMBL" id="JAQQWN010000009">
    <property type="protein sequence ID" value="KAK8065965.1"/>
    <property type="molecule type" value="Genomic_DNA"/>
</dbReference>
<dbReference type="RefSeq" id="XP_066662718.1">
    <property type="nucleotide sequence ID" value="XM_066817026.1"/>
</dbReference>
<name>A0ABR1V437_9PEZI</name>
<feature type="non-terminal residue" evidence="2">
    <location>
        <position position="202"/>
    </location>
</feature>
<dbReference type="Proteomes" id="UP001433268">
    <property type="component" value="Unassembled WGS sequence"/>
</dbReference>
<dbReference type="InterPro" id="IPR029033">
    <property type="entry name" value="His_PPase_superfam"/>
</dbReference>
<sequence length="202" mass="22603">MCMYFTTNYGLVNRGYPTDSSFDPDVKQRRHASPRVLSFQPLISLHHYYQPHLLREGISIHTCDRRLNKAYMQNMFPRYRFDENFTEHDELWNDTFAETGATQDARSKAVLDDISNNDGKTWVSIISHSGEIRSVLSVLGHRPFGLSTGQAVPVRGHNNRKAENPTPATDSWAFEPTCTAPPVSSGAADCICARASPSSLAV</sequence>
<reference evidence="2 3" key="1">
    <citation type="submission" date="2023-01" db="EMBL/GenBank/DDBJ databases">
        <title>Analysis of 21 Apiospora genomes using comparative genomics revels a genus with tremendous synthesis potential of carbohydrate active enzymes and secondary metabolites.</title>
        <authorList>
            <person name="Sorensen T."/>
        </authorList>
    </citation>
    <scope>NUCLEOTIDE SEQUENCE [LARGE SCALE GENOMIC DNA]</scope>
    <source>
        <strain evidence="2 3">CBS 114990</strain>
    </source>
</reference>
<evidence type="ECO:0008006" key="4">
    <source>
        <dbReference type="Google" id="ProtNLM"/>
    </source>
</evidence>
<feature type="region of interest" description="Disordered" evidence="1">
    <location>
        <begin position="150"/>
        <end position="173"/>
    </location>
</feature>
<evidence type="ECO:0000256" key="1">
    <source>
        <dbReference type="SAM" id="MobiDB-lite"/>
    </source>
</evidence>
<comment type="caution">
    <text evidence="2">The sequence shown here is derived from an EMBL/GenBank/DDBJ whole genome shotgun (WGS) entry which is preliminary data.</text>
</comment>